<dbReference type="Proteomes" id="UP000053555">
    <property type="component" value="Unassembled WGS sequence"/>
</dbReference>
<dbReference type="AlphaFoldDB" id="A0A0B2QMY9"/>
<accession>A0A0B2QMY9</accession>
<protein>
    <recommendedName>
        <fullName evidence="2">Hemerythrin-like domain-containing protein</fullName>
    </recommendedName>
</protein>
<dbReference type="CDD" id="cd12108">
    <property type="entry name" value="Hr-like"/>
    <property type="match status" value="1"/>
</dbReference>
<dbReference type="Gene3D" id="1.20.120.520">
    <property type="entry name" value="nmb1532 protein domain like"/>
    <property type="match status" value="1"/>
</dbReference>
<sequence length="313" mass="35171">MNEDEKLLLTIESPAIDSALVTLFCGWACKVRNEGLCLSSGASGCCPAQRLSDIKENIGWSSCACASALSNSHVLAESGLAVSSNNLGLSSLSTAKSLQSLSFSSSASSLNSNLFIWEIESSSCNVGSTQRPIDTIFKFHKVIRKDLEYLDVESRKLNDGDETILWQFNGRFRLLWDLYRAHSNVEDEIVFPALESKEALHNVSHSYMLDHKQEEQLFEDISYVLSEFFVLHEVLQMTHIEECELWPLFGRHFTVEEQDKIVGRIIGTTSAEVLQSMLPWKESPMSTTQTETLDHITSQRGAQMFKLGWKDIF</sequence>
<dbReference type="EMBL" id="KN656954">
    <property type="protein sequence ID" value="KHN22746.1"/>
    <property type="molecule type" value="Genomic_DNA"/>
</dbReference>
<organism evidence="1">
    <name type="scientific">Glycine soja</name>
    <name type="common">Wild soybean</name>
    <dbReference type="NCBI Taxonomy" id="3848"/>
    <lineage>
        <taxon>Eukaryota</taxon>
        <taxon>Viridiplantae</taxon>
        <taxon>Streptophyta</taxon>
        <taxon>Embryophyta</taxon>
        <taxon>Tracheophyta</taxon>
        <taxon>Spermatophyta</taxon>
        <taxon>Magnoliopsida</taxon>
        <taxon>eudicotyledons</taxon>
        <taxon>Gunneridae</taxon>
        <taxon>Pentapetalae</taxon>
        <taxon>rosids</taxon>
        <taxon>fabids</taxon>
        <taxon>Fabales</taxon>
        <taxon>Fabaceae</taxon>
        <taxon>Papilionoideae</taxon>
        <taxon>50 kb inversion clade</taxon>
        <taxon>NPAAA clade</taxon>
        <taxon>indigoferoid/millettioid clade</taxon>
        <taxon>Phaseoleae</taxon>
        <taxon>Glycine</taxon>
        <taxon>Glycine subgen. Soja</taxon>
    </lineage>
</organism>
<evidence type="ECO:0000313" key="1">
    <source>
        <dbReference type="EMBL" id="KHN22746.1"/>
    </source>
</evidence>
<name>A0A0B2QMY9_GLYSO</name>
<reference evidence="1" key="1">
    <citation type="submission" date="2014-07" db="EMBL/GenBank/DDBJ databases">
        <title>Identification of a novel salt tolerance gene in wild soybean by whole-genome sequencing.</title>
        <authorList>
            <person name="Lam H.-M."/>
            <person name="Qi X."/>
            <person name="Li M.-W."/>
            <person name="Liu X."/>
            <person name="Xie M."/>
            <person name="Ni M."/>
            <person name="Xu X."/>
        </authorList>
    </citation>
    <scope>NUCLEOTIDE SEQUENCE [LARGE SCALE GENOMIC DNA]</scope>
    <source>
        <tissue evidence="1">Root</tissue>
    </source>
</reference>
<proteinExistence type="predicted"/>
<gene>
    <name evidence="1" type="ORF">glysoja_031331</name>
</gene>
<evidence type="ECO:0008006" key="2">
    <source>
        <dbReference type="Google" id="ProtNLM"/>
    </source>
</evidence>